<keyword evidence="3 5" id="KW-1133">Transmembrane helix</keyword>
<evidence type="ECO:0000256" key="3">
    <source>
        <dbReference type="ARBA" id="ARBA00022989"/>
    </source>
</evidence>
<evidence type="ECO:0000256" key="4">
    <source>
        <dbReference type="ARBA" id="ARBA00023136"/>
    </source>
</evidence>
<dbReference type="EMBL" id="CP144695">
    <property type="protein sequence ID" value="WVZ04591.1"/>
    <property type="molecule type" value="Genomic_DNA"/>
</dbReference>
<dbReference type="GO" id="GO:0015174">
    <property type="term" value="F:basic amino acid transmembrane transporter activity"/>
    <property type="evidence" value="ECO:0007669"/>
    <property type="project" value="UniProtKB-ARBA"/>
</dbReference>
<keyword evidence="4 5" id="KW-0472">Membrane</keyword>
<dbReference type="Pfam" id="PF04193">
    <property type="entry name" value="PQ-loop"/>
    <property type="match status" value="2"/>
</dbReference>
<dbReference type="SMART" id="SM00679">
    <property type="entry name" value="CTNS"/>
    <property type="match status" value="2"/>
</dbReference>
<gene>
    <name evidence="6" type="ORF">V8G54_017937</name>
</gene>
<evidence type="ECO:0000313" key="6">
    <source>
        <dbReference type="EMBL" id="WVZ04591.1"/>
    </source>
</evidence>
<evidence type="ECO:0000256" key="1">
    <source>
        <dbReference type="ARBA" id="ARBA00004141"/>
    </source>
</evidence>
<dbReference type="InterPro" id="IPR006603">
    <property type="entry name" value="PQ-loop_rpt"/>
</dbReference>
<reference evidence="6 7" key="1">
    <citation type="journal article" date="2023" name="Life. Sci Alliance">
        <title>Evolutionary insights into 3D genome organization and epigenetic landscape of Vigna mungo.</title>
        <authorList>
            <person name="Junaid A."/>
            <person name="Singh B."/>
            <person name="Bhatia S."/>
        </authorList>
    </citation>
    <scope>NUCLEOTIDE SEQUENCE [LARGE SCALE GENOMIC DNA]</scope>
    <source>
        <strain evidence="6">Urdbean</strain>
    </source>
</reference>
<dbReference type="AlphaFoldDB" id="A0AAQ3RUA9"/>
<keyword evidence="7" id="KW-1185">Reference proteome</keyword>
<comment type="subcellular location">
    <subcellularLocation>
        <location evidence="1">Membrane</location>
        <topology evidence="1">Multi-pass membrane protein</topology>
    </subcellularLocation>
</comment>
<organism evidence="6 7">
    <name type="scientific">Vigna mungo</name>
    <name type="common">Black gram</name>
    <name type="synonym">Phaseolus mungo</name>
    <dbReference type="NCBI Taxonomy" id="3915"/>
    <lineage>
        <taxon>Eukaryota</taxon>
        <taxon>Viridiplantae</taxon>
        <taxon>Streptophyta</taxon>
        <taxon>Embryophyta</taxon>
        <taxon>Tracheophyta</taxon>
        <taxon>Spermatophyta</taxon>
        <taxon>Magnoliopsida</taxon>
        <taxon>eudicotyledons</taxon>
        <taxon>Gunneridae</taxon>
        <taxon>Pentapetalae</taxon>
        <taxon>rosids</taxon>
        <taxon>fabids</taxon>
        <taxon>Fabales</taxon>
        <taxon>Fabaceae</taxon>
        <taxon>Papilionoideae</taxon>
        <taxon>50 kb inversion clade</taxon>
        <taxon>NPAAA clade</taxon>
        <taxon>indigoferoid/millettioid clade</taxon>
        <taxon>Phaseoleae</taxon>
        <taxon>Vigna</taxon>
    </lineage>
</organism>
<proteinExistence type="predicted"/>
<evidence type="ECO:0008006" key="8">
    <source>
        <dbReference type="Google" id="ProtNLM"/>
    </source>
</evidence>
<dbReference type="InterPro" id="IPR051415">
    <property type="entry name" value="LAAT-1"/>
</dbReference>
<name>A0AAQ3RUA9_VIGMU</name>
<dbReference type="FunFam" id="1.20.1280.290:FF:000009">
    <property type="entry name" value="PQ loop repeat family protein"/>
    <property type="match status" value="1"/>
</dbReference>
<evidence type="ECO:0000256" key="2">
    <source>
        <dbReference type="ARBA" id="ARBA00022692"/>
    </source>
</evidence>
<sequence length="454" mass="50828">ISCSFDAMGVFDNFILSVWCHSNQHCLQSIKEQLSSARESASFFLGLISVIVWVVAEIPQIITNYRTKSTEGLSLTFLVTWIIGDVFNLLGCLLEPATLYTIITLALGLQTIYYGHIYPQLKYRRQLKVETFTKTGQGEKAADAEQSIKFENSNRNASPSSPIPLPAFPQRIGTGRELFYRSARYLSKSHTPTAGSILAQRMGSTTSLDSIQEGLLGSAIATQSAPASRMKNTLCLVSTLTFLGAINLLQPLSTNINHMGSNPRQQFVIHVGRKLFQVGDDQLLKTDVSGNSSIGTFLGWAMTFVYLGGRLPQICLNIRRGHVEGLNPLMFMFAVLGNSTYVARYPASLYYLLYLKFQDQSDFCQLKVLRYTCDQLGLVKNQTKFAMASRCWRVCPSRFPCIHFLLIYLFQIILAREKWVPEFSGRRNLSTLISALDFNAVYIFPLLDLPRPVG</sequence>
<accession>A0AAQ3RUA9</accession>
<dbReference type="Gene3D" id="1.20.1280.290">
    <property type="match status" value="2"/>
</dbReference>
<dbReference type="Proteomes" id="UP001374535">
    <property type="component" value="Chromosome 6"/>
</dbReference>
<evidence type="ECO:0000256" key="5">
    <source>
        <dbReference type="SAM" id="Phobius"/>
    </source>
</evidence>
<feature type="transmembrane region" description="Helical" evidence="5">
    <location>
        <begin position="73"/>
        <end position="91"/>
    </location>
</feature>
<feature type="transmembrane region" description="Helical" evidence="5">
    <location>
        <begin position="41"/>
        <end position="61"/>
    </location>
</feature>
<evidence type="ECO:0000313" key="7">
    <source>
        <dbReference type="Proteomes" id="UP001374535"/>
    </source>
</evidence>
<keyword evidence="2 5" id="KW-0812">Transmembrane</keyword>
<dbReference type="GO" id="GO:0098852">
    <property type="term" value="C:lytic vacuole membrane"/>
    <property type="evidence" value="ECO:0007669"/>
    <property type="project" value="UniProtKB-ARBA"/>
</dbReference>
<protein>
    <recommendedName>
        <fullName evidence="8">PQ-loop repeat family protein / transmembrane family protein</fullName>
    </recommendedName>
</protein>
<feature type="transmembrane region" description="Helical" evidence="5">
    <location>
        <begin position="97"/>
        <end position="118"/>
    </location>
</feature>
<dbReference type="PANTHER" id="PTHR16201:SF44">
    <property type="entry name" value="SEVEN TRANSMEMBRANE PROTEIN 1"/>
    <property type="match status" value="1"/>
</dbReference>
<dbReference type="PANTHER" id="PTHR16201">
    <property type="entry name" value="SEVEN TRANSMEMBRANE PROTEIN 1-RELATED"/>
    <property type="match status" value="1"/>
</dbReference>
<feature type="non-terminal residue" evidence="6">
    <location>
        <position position="1"/>
    </location>
</feature>